<gene>
    <name evidence="1" type="ORF">ACOLOM_LOCUS22</name>
</gene>
<comment type="caution">
    <text evidence="1">The sequence shown here is derived from an EMBL/GenBank/DDBJ whole genome shotgun (WGS) entry which is preliminary data.</text>
</comment>
<name>A0ACA9JUZ6_9GLOM</name>
<evidence type="ECO:0000313" key="1">
    <source>
        <dbReference type="EMBL" id="CAG8437623.1"/>
    </source>
</evidence>
<sequence length="416" mass="48242">MITDKHFLVNEPAEIIGSDVNSPSSNNEVFYTPSEMPSSKPITPMYHTRENEIHKLPEMLSSSSDAVQPLSHLLLPPSIIETPPKESNDHTENPESILSADIAESPHSLQNNEATTEHLNVHNIFDAISDTSSVASFLNDFHYEPGSIIKEDRMLVRIGHDYCIHAPQRYDEYTLKQSLVYSVGWREYIVKLRPEKVEFYKNKKDRVDKLYFTSKTRLSLYSAVDYTLALISPCEHGMKIITFRPRTKALSTEWYLLLYRLFPRPLVKPIPSVCEVFVPDLDVKIHIPLEDGDRAFRLTAEEVTKVVLDQLSGVREWEDVLNEWMESGDLRLCWKRYDRLEWIIWEENDENIDRNDFLVCPQFIEETHQLQMRITQHYPTSVTLADGTKLTVRNQNDLCLTNPFATISPSYFQYLT</sequence>
<reference evidence="1" key="1">
    <citation type="submission" date="2021-06" db="EMBL/GenBank/DDBJ databases">
        <authorList>
            <person name="Kallberg Y."/>
            <person name="Tangrot J."/>
            <person name="Rosling A."/>
        </authorList>
    </citation>
    <scope>NUCLEOTIDE SEQUENCE</scope>
    <source>
        <strain evidence="1">CL356</strain>
    </source>
</reference>
<organism evidence="1 2">
    <name type="scientific">Acaulospora colombiana</name>
    <dbReference type="NCBI Taxonomy" id="27376"/>
    <lineage>
        <taxon>Eukaryota</taxon>
        <taxon>Fungi</taxon>
        <taxon>Fungi incertae sedis</taxon>
        <taxon>Mucoromycota</taxon>
        <taxon>Glomeromycotina</taxon>
        <taxon>Glomeromycetes</taxon>
        <taxon>Diversisporales</taxon>
        <taxon>Acaulosporaceae</taxon>
        <taxon>Acaulospora</taxon>
    </lineage>
</organism>
<dbReference type="Proteomes" id="UP000789525">
    <property type="component" value="Unassembled WGS sequence"/>
</dbReference>
<dbReference type="EMBL" id="CAJVPT010000019">
    <property type="protein sequence ID" value="CAG8437623.1"/>
    <property type="molecule type" value="Genomic_DNA"/>
</dbReference>
<keyword evidence="2" id="KW-1185">Reference proteome</keyword>
<evidence type="ECO:0000313" key="2">
    <source>
        <dbReference type="Proteomes" id="UP000789525"/>
    </source>
</evidence>
<accession>A0ACA9JUZ6</accession>
<proteinExistence type="predicted"/>
<protein>
    <submittedName>
        <fullName evidence="1">6231_t:CDS:1</fullName>
    </submittedName>
</protein>